<organism evidence="1 2">
    <name type="scientific">Neosynechococcus sphagnicola sy1</name>
    <dbReference type="NCBI Taxonomy" id="1497020"/>
    <lineage>
        <taxon>Bacteria</taxon>
        <taxon>Bacillati</taxon>
        <taxon>Cyanobacteriota</taxon>
        <taxon>Cyanophyceae</taxon>
        <taxon>Neosynechococcales</taxon>
        <taxon>Neosynechococcaceae</taxon>
        <taxon>Neosynechococcus</taxon>
    </lineage>
</organism>
<keyword evidence="2" id="KW-1185">Reference proteome</keyword>
<sequence length="59" mass="6846">MGIEFHFLTNRMGKSQLLRRRPLLRSCGNDLTWSFSLLMLFRSSEGISTDNFNKLLKPA</sequence>
<proteinExistence type="predicted"/>
<dbReference type="Proteomes" id="UP000030170">
    <property type="component" value="Unassembled WGS sequence"/>
</dbReference>
<dbReference type="AlphaFoldDB" id="A0A098THP1"/>
<reference evidence="1 2" key="1">
    <citation type="journal article" date="2014" name="Mol. Ecol.">
        <title>Evolution of Synechococcus.</title>
        <authorList>
            <person name="Dvorak P."/>
            <person name="Casamatta D."/>
            <person name="Hasler P."/>
            <person name="Poulickova A."/>
            <person name="Ondrej V."/>
            <person name="Sanges R."/>
        </authorList>
    </citation>
    <scope>NUCLEOTIDE SEQUENCE [LARGE SCALE GENOMIC DNA]</scope>
    <source>
        <strain evidence="1 2">CAUP A 1101</strain>
    </source>
</reference>
<evidence type="ECO:0000313" key="2">
    <source>
        <dbReference type="Proteomes" id="UP000030170"/>
    </source>
</evidence>
<gene>
    <name evidence="1" type="ORF">DO97_17285</name>
</gene>
<protein>
    <submittedName>
        <fullName evidence="1">Uncharacterized protein</fullName>
    </submittedName>
</protein>
<comment type="caution">
    <text evidence="1">The sequence shown here is derived from an EMBL/GenBank/DDBJ whole genome shotgun (WGS) entry which is preliminary data.</text>
</comment>
<name>A0A098THP1_9CYAN</name>
<accession>A0A098THP1</accession>
<dbReference type="EMBL" id="JJML01000063">
    <property type="protein sequence ID" value="KGF71599.1"/>
    <property type="molecule type" value="Genomic_DNA"/>
</dbReference>
<evidence type="ECO:0000313" key="1">
    <source>
        <dbReference type="EMBL" id="KGF71599.1"/>
    </source>
</evidence>